<comment type="caution">
    <text evidence="2">The sequence shown here is derived from an EMBL/GenBank/DDBJ whole genome shotgun (WGS) entry which is preliminary data.</text>
</comment>
<evidence type="ECO:0000313" key="2">
    <source>
        <dbReference type="EMBL" id="KRK70932.1"/>
    </source>
</evidence>
<dbReference type="GO" id="GO:0006284">
    <property type="term" value="P:base-excision repair"/>
    <property type="evidence" value="ECO:0007669"/>
    <property type="project" value="InterPro"/>
</dbReference>
<feature type="binding site" evidence="1">
    <location>
        <position position="15"/>
    </location>
    <ligand>
        <name>Zn(2+)</name>
        <dbReference type="ChEBI" id="CHEBI:29105"/>
    </ligand>
</feature>
<organism evidence="2 3">
    <name type="scientific">Lacticaseibacillus nasuensis JCM 17158</name>
    <dbReference type="NCBI Taxonomy" id="1291734"/>
    <lineage>
        <taxon>Bacteria</taxon>
        <taxon>Bacillati</taxon>
        <taxon>Bacillota</taxon>
        <taxon>Bacilli</taxon>
        <taxon>Lactobacillales</taxon>
        <taxon>Lactobacillaceae</taxon>
        <taxon>Lacticaseibacillus</taxon>
    </lineage>
</organism>
<feature type="binding site" evidence="1">
    <location>
        <position position="173"/>
    </location>
    <ligand>
        <name>Zn(2+)</name>
        <dbReference type="ChEBI" id="CHEBI:29105"/>
    </ligand>
</feature>
<dbReference type="GO" id="GO:0046872">
    <property type="term" value="F:metal ion binding"/>
    <property type="evidence" value="ECO:0007669"/>
    <property type="project" value="UniProtKB-KW"/>
</dbReference>
<evidence type="ECO:0000313" key="3">
    <source>
        <dbReference type="Proteomes" id="UP000051804"/>
    </source>
</evidence>
<name>A0A0R1JR98_9LACO</name>
<dbReference type="OrthoDB" id="9807664at2"/>
<keyword evidence="1" id="KW-0862">Zinc</keyword>
<protein>
    <submittedName>
        <fullName evidence="2">Methyladenine glycosylase family protein</fullName>
    </submittedName>
</protein>
<dbReference type="GO" id="GO:0008725">
    <property type="term" value="F:DNA-3-methyladenine glycosylase activity"/>
    <property type="evidence" value="ECO:0007669"/>
    <property type="project" value="InterPro"/>
</dbReference>
<evidence type="ECO:0000256" key="1">
    <source>
        <dbReference type="PIRSR" id="PIRSR605019-1"/>
    </source>
</evidence>
<dbReference type="PANTHER" id="PTHR30037">
    <property type="entry name" value="DNA-3-METHYLADENINE GLYCOSYLASE 1"/>
    <property type="match status" value="1"/>
</dbReference>
<dbReference type="Proteomes" id="UP000051804">
    <property type="component" value="Unassembled WGS sequence"/>
</dbReference>
<sequence length="182" mass="20490">MTEWWQSDPLLQAYHDHEWGRPQHADQQLFELLSLETLQAGLSWVTVLKKRAAFRAQFADFAIDVVAAMPDPALEAAMQNPAIIRNRRKLWAIRNNAQAVQRVQAAIGSFDAYIWGFTGGRQIVTRPRTSAEIPAQSDLSQRVAKDMKTRGFQFVGPTTIYSFLQGAGIIDDHLAGWQQPEA</sequence>
<dbReference type="Pfam" id="PF03352">
    <property type="entry name" value="Adenine_glyco"/>
    <property type="match status" value="1"/>
</dbReference>
<dbReference type="Gene3D" id="1.10.340.30">
    <property type="entry name" value="Hypothetical protein, domain 2"/>
    <property type="match status" value="1"/>
</dbReference>
<gene>
    <name evidence="2" type="ORF">FD02_GL000113</name>
</gene>
<dbReference type="InterPro" id="IPR011257">
    <property type="entry name" value="DNA_glycosylase"/>
</dbReference>
<dbReference type="RefSeq" id="WP_082603357.1">
    <property type="nucleotide sequence ID" value="NZ_AZDJ01000030.1"/>
</dbReference>
<reference evidence="2 3" key="1">
    <citation type="journal article" date="2015" name="Genome Announc.">
        <title>Expanding the biotechnology potential of lactobacilli through comparative genomics of 213 strains and associated genera.</title>
        <authorList>
            <person name="Sun Z."/>
            <person name="Harris H.M."/>
            <person name="McCann A."/>
            <person name="Guo C."/>
            <person name="Argimon S."/>
            <person name="Zhang W."/>
            <person name="Yang X."/>
            <person name="Jeffery I.B."/>
            <person name="Cooney J.C."/>
            <person name="Kagawa T.F."/>
            <person name="Liu W."/>
            <person name="Song Y."/>
            <person name="Salvetti E."/>
            <person name="Wrobel A."/>
            <person name="Rasinkangas P."/>
            <person name="Parkhill J."/>
            <person name="Rea M.C."/>
            <person name="O'Sullivan O."/>
            <person name="Ritari J."/>
            <person name="Douillard F.P."/>
            <person name="Paul Ross R."/>
            <person name="Yang R."/>
            <person name="Briner A.E."/>
            <person name="Felis G.E."/>
            <person name="de Vos W.M."/>
            <person name="Barrangou R."/>
            <person name="Klaenhammer T.R."/>
            <person name="Caufield P.W."/>
            <person name="Cui Y."/>
            <person name="Zhang H."/>
            <person name="O'Toole P.W."/>
        </authorList>
    </citation>
    <scope>NUCLEOTIDE SEQUENCE [LARGE SCALE GENOMIC DNA]</scope>
    <source>
        <strain evidence="2 3">JCM 17158</strain>
    </source>
</reference>
<dbReference type="InterPro" id="IPR052891">
    <property type="entry name" value="DNA-3mA_glycosylase"/>
</dbReference>
<keyword evidence="3" id="KW-1185">Reference proteome</keyword>
<dbReference type="InterPro" id="IPR005019">
    <property type="entry name" value="Adenine_glyco"/>
</dbReference>
<dbReference type="EMBL" id="AZDJ01000030">
    <property type="protein sequence ID" value="KRK70932.1"/>
    <property type="molecule type" value="Genomic_DNA"/>
</dbReference>
<keyword evidence="1" id="KW-0479">Metal-binding</keyword>
<dbReference type="STRING" id="1291734.FD02_GL000113"/>
<proteinExistence type="predicted"/>
<dbReference type="PATRIC" id="fig|1291734.4.peg.121"/>
<accession>A0A0R1JR98</accession>
<dbReference type="AlphaFoldDB" id="A0A0R1JR98"/>
<dbReference type="SUPFAM" id="SSF48150">
    <property type="entry name" value="DNA-glycosylase"/>
    <property type="match status" value="1"/>
</dbReference>
<dbReference type="PANTHER" id="PTHR30037:SF4">
    <property type="entry name" value="DNA-3-METHYLADENINE GLYCOSYLASE I"/>
    <property type="match status" value="1"/>
</dbReference>